<gene>
    <name evidence="1" type="ORF">CCMSSC00406_0003521</name>
</gene>
<name>A0ACB7II28_PLECO</name>
<accession>A0ACB7II28</accession>
<dbReference type="Proteomes" id="UP000824881">
    <property type="component" value="Unassembled WGS sequence"/>
</dbReference>
<proteinExistence type="predicted"/>
<reference evidence="1 2" key="1">
    <citation type="journal article" date="2021" name="Appl. Environ. Microbiol.">
        <title>Genetic linkage and physical mapping for an oyster mushroom Pleurotus cornucopiae and QTL analysis for the trait cap color.</title>
        <authorList>
            <person name="Zhang Y."/>
            <person name="Gao W."/>
            <person name="Sonnenberg A."/>
            <person name="Chen Q."/>
            <person name="Zhang J."/>
            <person name="Huang C."/>
        </authorList>
    </citation>
    <scope>NUCLEOTIDE SEQUENCE [LARGE SCALE GENOMIC DNA]</scope>
    <source>
        <strain evidence="1">CCMSSC00406</strain>
    </source>
</reference>
<comment type="caution">
    <text evidence="1">The sequence shown here is derived from an EMBL/GenBank/DDBJ whole genome shotgun (WGS) entry which is preliminary data.</text>
</comment>
<sequence length="336" mass="35233">MSDPNTYLVDDADARVRYSAGWEQLGGGNEYNQTTHYTFTAGASFTFSFVGTSVSVFGTIDNLDSEGRSPNSTYELDGTTPVVFRGRPVQGVLYQQLFYQSPTLPNMPHTLVGRSADAGSRIFIDFLAVTAPPVTSTTTQPTSQPATSSATSSNTETATVDVGSGSSSSSNTNIGAIVGGVVGGLALLAILLILTWWFTRRRTKTQAMGQMAEHQVHPFVPPIIPSNQSDTRSDLPIRSSMTRTPQQEFDPAQLWDPASLTYAPSHIGGGTTASLSSPSMGDGASSYFPAPVNSTAVGPSLGMKGGIHLTHAPSTSVATSARSDVLGDAPPPAYDS</sequence>
<organism evidence="1 2">
    <name type="scientific">Pleurotus cornucopiae</name>
    <name type="common">Cornucopia mushroom</name>
    <dbReference type="NCBI Taxonomy" id="5321"/>
    <lineage>
        <taxon>Eukaryota</taxon>
        <taxon>Fungi</taxon>
        <taxon>Dikarya</taxon>
        <taxon>Basidiomycota</taxon>
        <taxon>Agaricomycotina</taxon>
        <taxon>Agaricomycetes</taxon>
        <taxon>Agaricomycetidae</taxon>
        <taxon>Agaricales</taxon>
        <taxon>Pleurotineae</taxon>
        <taxon>Pleurotaceae</taxon>
        <taxon>Pleurotus</taxon>
    </lineage>
</organism>
<protein>
    <submittedName>
        <fullName evidence="1">Uncharacterized protein</fullName>
    </submittedName>
</protein>
<evidence type="ECO:0000313" key="2">
    <source>
        <dbReference type="Proteomes" id="UP000824881"/>
    </source>
</evidence>
<dbReference type="EMBL" id="WQMT02000011">
    <property type="protein sequence ID" value="KAG9217790.1"/>
    <property type="molecule type" value="Genomic_DNA"/>
</dbReference>
<evidence type="ECO:0000313" key="1">
    <source>
        <dbReference type="EMBL" id="KAG9217790.1"/>
    </source>
</evidence>
<keyword evidence="2" id="KW-1185">Reference proteome</keyword>